<keyword evidence="4 12" id="KW-0812">Transmembrane</keyword>
<feature type="transmembrane region" description="Helical" evidence="12">
    <location>
        <begin position="447"/>
        <end position="467"/>
    </location>
</feature>
<feature type="transmembrane region" description="Helical" evidence="12">
    <location>
        <begin position="70"/>
        <end position="92"/>
    </location>
</feature>
<evidence type="ECO:0000313" key="15">
    <source>
        <dbReference type="EMBL" id="KZF26219.1"/>
    </source>
</evidence>
<dbReference type="CDD" id="cd18604">
    <property type="entry name" value="ABC_6TM_VMR1_D2_like"/>
    <property type="match status" value="1"/>
</dbReference>
<feature type="domain" description="ABC transmembrane type-1" evidence="14">
    <location>
        <begin position="953"/>
        <end position="1256"/>
    </location>
</feature>
<comment type="subcellular location">
    <subcellularLocation>
        <location evidence="1">Membrane</location>
        <topology evidence="1">Multi-pass membrane protein</topology>
    </subcellularLocation>
</comment>
<organism evidence="15 16">
    <name type="scientific">Xylona heveae (strain CBS 132557 / TC161)</name>
    <dbReference type="NCBI Taxonomy" id="1328760"/>
    <lineage>
        <taxon>Eukaryota</taxon>
        <taxon>Fungi</taxon>
        <taxon>Dikarya</taxon>
        <taxon>Ascomycota</taxon>
        <taxon>Pezizomycotina</taxon>
        <taxon>Xylonomycetes</taxon>
        <taxon>Xylonales</taxon>
        <taxon>Xylonaceae</taxon>
        <taxon>Xylona</taxon>
    </lineage>
</organism>
<evidence type="ECO:0000259" key="13">
    <source>
        <dbReference type="PROSITE" id="PS50893"/>
    </source>
</evidence>
<feature type="transmembrane region" description="Helical" evidence="12">
    <location>
        <begin position="423"/>
        <end position="441"/>
    </location>
</feature>
<evidence type="ECO:0000256" key="5">
    <source>
        <dbReference type="ARBA" id="ARBA00022737"/>
    </source>
</evidence>
<dbReference type="Pfam" id="PF00664">
    <property type="entry name" value="ABC_membrane"/>
    <property type="match status" value="2"/>
</dbReference>
<dbReference type="CDD" id="cd03244">
    <property type="entry name" value="ABCC_MRP_domain2"/>
    <property type="match status" value="1"/>
</dbReference>
<reference evidence="15 16" key="1">
    <citation type="journal article" date="2016" name="Fungal Biol.">
        <title>The genome of Xylona heveae provides a window into fungal endophytism.</title>
        <authorList>
            <person name="Gazis R."/>
            <person name="Kuo A."/>
            <person name="Riley R."/>
            <person name="LaButti K."/>
            <person name="Lipzen A."/>
            <person name="Lin J."/>
            <person name="Amirebrahimi M."/>
            <person name="Hesse C.N."/>
            <person name="Spatafora J.W."/>
            <person name="Henrissat B."/>
            <person name="Hainaut M."/>
            <person name="Grigoriev I.V."/>
            <person name="Hibbett D.S."/>
        </authorList>
    </citation>
    <scope>NUCLEOTIDE SEQUENCE [LARGE SCALE GENOMIC DNA]</scope>
    <source>
        <strain evidence="15 16">TC161</strain>
    </source>
</reference>
<dbReference type="PROSITE" id="PS50893">
    <property type="entry name" value="ABC_TRANSPORTER_2"/>
    <property type="match status" value="2"/>
</dbReference>
<dbReference type="PROSITE" id="PS50929">
    <property type="entry name" value="ABC_TM1F"/>
    <property type="match status" value="2"/>
</dbReference>
<dbReference type="InterPro" id="IPR003439">
    <property type="entry name" value="ABC_transporter-like_ATP-bd"/>
</dbReference>
<dbReference type="PANTHER" id="PTHR24223">
    <property type="entry name" value="ATP-BINDING CASSETTE SUB-FAMILY C"/>
    <property type="match status" value="1"/>
</dbReference>
<dbReference type="SMART" id="SM00382">
    <property type="entry name" value="AAA"/>
    <property type="match status" value="2"/>
</dbReference>
<feature type="transmembrane region" description="Helical" evidence="12">
    <location>
        <begin position="564"/>
        <end position="585"/>
    </location>
</feature>
<dbReference type="STRING" id="1328760.A0A165JGU4"/>
<evidence type="ECO:0000256" key="4">
    <source>
        <dbReference type="ARBA" id="ARBA00022692"/>
    </source>
</evidence>
<feature type="transmembrane region" description="Helical" evidence="12">
    <location>
        <begin position="1118"/>
        <end position="1138"/>
    </location>
</feature>
<dbReference type="GeneID" id="28899149"/>
<evidence type="ECO:0000256" key="3">
    <source>
        <dbReference type="ARBA" id="ARBA00022448"/>
    </source>
</evidence>
<dbReference type="FunFam" id="1.20.1560.10:FF:000013">
    <property type="entry name" value="ABC transporter C family member 2"/>
    <property type="match status" value="1"/>
</dbReference>
<evidence type="ECO:0000313" key="16">
    <source>
        <dbReference type="Proteomes" id="UP000076632"/>
    </source>
</evidence>
<dbReference type="OMA" id="RFTADFH"/>
<keyword evidence="5" id="KW-0677">Repeat</keyword>
<gene>
    <name evidence="15" type="ORF">L228DRAFT_257695</name>
</gene>
<dbReference type="EMBL" id="KV407454">
    <property type="protein sequence ID" value="KZF26219.1"/>
    <property type="molecule type" value="Genomic_DNA"/>
</dbReference>
<comment type="similarity">
    <text evidence="2">Belongs to the ABC transporter superfamily. ABCC family. Conjugate transporter (TC 3.A.1.208) subfamily.</text>
</comment>
<feature type="transmembrane region" description="Helical" evidence="12">
    <location>
        <begin position="942"/>
        <end position="962"/>
    </location>
</feature>
<dbReference type="InParanoid" id="A0A165JGU4"/>
<evidence type="ECO:0000256" key="7">
    <source>
        <dbReference type="ARBA" id="ARBA00022840"/>
    </source>
</evidence>
<feature type="transmembrane region" description="Helical" evidence="12">
    <location>
        <begin position="1095"/>
        <end position="1112"/>
    </location>
</feature>
<dbReference type="Gene3D" id="1.20.1560.10">
    <property type="entry name" value="ABC transporter type 1, transmembrane domain"/>
    <property type="match status" value="2"/>
</dbReference>
<evidence type="ECO:0000259" key="14">
    <source>
        <dbReference type="PROSITE" id="PS50929"/>
    </source>
</evidence>
<dbReference type="InterPro" id="IPR011527">
    <property type="entry name" value="ABC1_TM_dom"/>
</dbReference>
<dbReference type="OrthoDB" id="6500128at2759"/>
<dbReference type="GO" id="GO:0016887">
    <property type="term" value="F:ATP hydrolysis activity"/>
    <property type="evidence" value="ECO:0007669"/>
    <property type="project" value="InterPro"/>
</dbReference>
<evidence type="ECO:0000256" key="9">
    <source>
        <dbReference type="ARBA" id="ARBA00023136"/>
    </source>
</evidence>
<feature type="region of interest" description="Disordered" evidence="11">
    <location>
        <begin position="376"/>
        <end position="399"/>
    </location>
</feature>
<dbReference type="SUPFAM" id="SSF52540">
    <property type="entry name" value="P-loop containing nucleoside triphosphate hydrolases"/>
    <property type="match status" value="2"/>
</dbReference>
<keyword evidence="8 12" id="KW-1133">Transmembrane helix</keyword>
<dbReference type="SUPFAM" id="SSF90123">
    <property type="entry name" value="ABC transporter transmembrane region"/>
    <property type="match status" value="2"/>
</dbReference>
<sequence length="1558" mass="172908">MGHLAVVELVVGAVGTGAVAAMTLPGVVNLRKSAWSLRKDYEQVDALYEDQDGVATEKSQAAFSDKIPKLFVYLSSVLGSSVTLASALWATLNPEKSLLIWNWLQFGAWMLLILQAASFALEKDSVKRFRVSCYGAVSSFVLFLAIAVVNLLHFSKTGSTAKESAVHIGLQIGSAFATLVLLFAYLFIPRRADVYYNGRIVDRQYSATAIERLTYGWAQHVLDYAGKNKDMKIEEIPNVDYLTRSENLQQFFFAVQKGGRLGYRLLYAHANAFLWQTAYTIIQCFLQFGPQVAMYRILKYLEARAEGPVSAVEGWAYVLGLFLTMALSGWFDQRMFWVSWSRLAIPLRMQLSALVFLKAMKRKDAKGVEKASIKGDKSVDGASDAGDSKKESPEEDDLLQKTQQSTINLIGIDAKRVGEFCAWNNYIFGSVLRLAIALTFLQRLIGWPSLLAGLAFNILTLPFNIWASKRYGVAQDVLMKSRDRKMGVITEALRGIRQIKFSALERQWQDKIGEVREQELKSQWACFMADSVVMACWIVTPIMLSAVSLSTYALLHGGLAPSKAFTTLAVFANLEVTLSVIPPLIAESFDAWISLCRIEKFLNSPEKEDRTVDAEEIAFEGASVAWPADEDVSGDERFTLPNLNLRFPSKELSVICGATGSGKSLLLASVLGEVDILAGVVKIPKAHPAEKRFDHKANSDNWIIDSCVAYVAQTPWIENASVKNNILFGLPYDSKRYKKVLHACALVKDLEMLEDGENTEIGANGINLSGGQRWRLSFARALYSRAGILVLDDIFSAVDAHVGRHIFELGLTGELGNGRTRLLVTHHVGLCLPKAVYLVALNQEGTVQHAGLVEELRRSGSLSSIMERKDNVSEEEDKDSVIEDADVKDKIAPQPDVPVQFDDTNPEDAADANIAAKAAAKKFVQDEAKESGRVKWKVYGGYLKYTGGVLFWVMALLLFMIYQATLLAKSWWIKIWSSTYETEAISFQHVAMRIQTVPISLKKAASPSTDNDLVYYMGVYVGISIFVCILGTVRYIWLYWGSIRGSRILSDRMTHMVLRAPLRWLDTVPVGRILNRFTADFTVIDSNMSMELGNFLYNALMVVGSLVAGLFVSPYMIIFAVILQFTCWRVASMFLGGAREIKRLESNAKSPIFEHFGAALGGLSTIRAFDKTHDYISTMFERIDNHGAAFWYIFMLNRWLSLRLSFIGAIFCAIVSGIIVGSKSIDAALAGFALQFGLEYSECISWALRMYANVELGMNAAERILEYTEIKTENQGGESAPAAWPSEGRLVVKNLVAGYAEDLPPVLKGLSFEVEANKRIGVVGRTGAGKSSLTLALFRFLEARKGSITIDGIDIYTLKLHELRSRLAIIPQDPVLFSGTVRSNLDPFDQYEDYQLRDALERAHLIKAERSGQVTPGLSQEPANANIFEDLSSAISEGGHSLSQGQRQLLCLARAIVSRPKIMVLDEATSAVDMDTDALIQQSIREEFNDSTLIVIAHRLSTIADFDKILVMSDGRVEEYDEPHKLMEQKGDFYRMVNESGEKEKLEAIIANKAKASS</sequence>
<feature type="transmembrane region" description="Helical" evidence="12">
    <location>
        <begin position="98"/>
        <end position="121"/>
    </location>
</feature>
<dbReference type="Proteomes" id="UP000076632">
    <property type="component" value="Unassembled WGS sequence"/>
</dbReference>
<dbReference type="InterPro" id="IPR036640">
    <property type="entry name" value="ABC1_TM_sf"/>
</dbReference>
<feature type="transmembrane region" description="Helical" evidence="12">
    <location>
        <begin position="133"/>
        <end position="154"/>
    </location>
</feature>
<evidence type="ECO:0000256" key="11">
    <source>
        <dbReference type="SAM" id="MobiDB-lite"/>
    </source>
</evidence>
<dbReference type="PANTHER" id="PTHR24223:SF456">
    <property type="entry name" value="MULTIDRUG RESISTANCE-ASSOCIATED PROTEIN LETHAL(2)03659"/>
    <property type="match status" value="1"/>
</dbReference>
<feature type="domain" description="ABC transporter" evidence="13">
    <location>
        <begin position="612"/>
        <end position="868"/>
    </location>
</feature>
<name>A0A165JGU4_XYLHT</name>
<dbReference type="InterPro" id="IPR050173">
    <property type="entry name" value="ABC_transporter_C-like"/>
</dbReference>
<dbReference type="FunFam" id="3.40.50.300:FF:000610">
    <property type="entry name" value="Multidrug resistance-associated ABC transporter"/>
    <property type="match status" value="1"/>
</dbReference>
<dbReference type="InterPro" id="IPR017871">
    <property type="entry name" value="ABC_transporter-like_CS"/>
</dbReference>
<keyword evidence="6" id="KW-0547">Nucleotide-binding</keyword>
<accession>A0A165JGU4</accession>
<keyword evidence="10" id="KW-0325">Glycoprotein</keyword>
<keyword evidence="3" id="KW-0813">Transport</keyword>
<dbReference type="InterPro" id="IPR027417">
    <property type="entry name" value="P-loop_NTPase"/>
</dbReference>
<proteinExistence type="inferred from homology"/>
<evidence type="ECO:0000256" key="10">
    <source>
        <dbReference type="ARBA" id="ARBA00023180"/>
    </source>
</evidence>
<dbReference type="InterPro" id="IPR003593">
    <property type="entry name" value="AAA+_ATPase"/>
</dbReference>
<evidence type="ECO:0000256" key="6">
    <source>
        <dbReference type="ARBA" id="ARBA00022741"/>
    </source>
</evidence>
<keyword evidence="9 12" id="KW-0472">Membrane</keyword>
<feature type="transmembrane region" description="Helical" evidence="12">
    <location>
        <begin position="314"/>
        <end position="331"/>
    </location>
</feature>
<evidence type="ECO:0000256" key="2">
    <source>
        <dbReference type="ARBA" id="ARBA00009726"/>
    </source>
</evidence>
<dbReference type="GO" id="GO:0016020">
    <property type="term" value="C:membrane"/>
    <property type="evidence" value="ECO:0007669"/>
    <property type="project" value="UniProtKB-SubCell"/>
</dbReference>
<dbReference type="Gene3D" id="3.40.50.300">
    <property type="entry name" value="P-loop containing nucleotide triphosphate hydrolases"/>
    <property type="match status" value="2"/>
</dbReference>
<feature type="transmembrane region" description="Helical" evidence="12">
    <location>
        <begin position="166"/>
        <end position="188"/>
    </location>
</feature>
<feature type="domain" description="ABC transporter" evidence="13">
    <location>
        <begin position="1290"/>
        <end position="1539"/>
    </location>
</feature>
<evidence type="ECO:0000256" key="8">
    <source>
        <dbReference type="ARBA" id="ARBA00022989"/>
    </source>
</evidence>
<dbReference type="CDD" id="cd18596">
    <property type="entry name" value="ABC_6TM_VMR1_D1_like"/>
    <property type="match status" value="1"/>
</dbReference>
<dbReference type="GO" id="GO:0140359">
    <property type="term" value="F:ABC-type transporter activity"/>
    <property type="evidence" value="ECO:0007669"/>
    <property type="project" value="InterPro"/>
</dbReference>
<feature type="domain" description="ABC transmembrane type-1" evidence="14">
    <location>
        <begin position="407"/>
        <end position="587"/>
    </location>
</feature>
<dbReference type="GO" id="GO:0005524">
    <property type="term" value="F:ATP binding"/>
    <property type="evidence" value="ECO:0007669"/>
    <property type="project" value="UniProtKB-KW"/>
</dbReference>
<evidence type="ECO:0000256" key="12">
    <source>
        <dbReference type="SAM" id="Phobius"/>
    </source>
</evidence>
<dbReference type="GO" id="GO:0005737">
    <property type="term" value="C:cytoplasm"/>
    <property type="evidence" value="ECO:0007669"/>
    <property type="project" value="UniProtKB-ARBA"/>
</dbReference>
<protein>
    <submittedName>
        <fullName evidence="15">ABC bile acid transporter</fullName>
    </submittedName>
</protein>
<dbReference type="RefSeq" id="XP_018191774.1">
    <property type="nucleotide sequence ID" value="XM_018334012.1"/>
</dbReference>
<dbReference type="FunFam" id="3.40.50.300:FF:000825">
    <property type="entry name" value="ABC bile acid transporter"/>
    <property type="match status" value="1"/>
</dbReference>
<feature type="transmembrane region" description="Helical" evidence="12">
    <location>
        <begin position="6"/>
        <end position="30"/>
    </location>
</feature>
<dbReference type="PROSITE" id="PS00211">
    <property type="entry name" value="ABC_TRANSPORTER_1"/>
    <property type="match status" value="1"/>
</dbReference>
<keyword evidence="16" id="KW-1185">Reference proteome</keyword>
<feature type="transmembrane region" description="Helical" evidence="12">
    <location>
        <begin position="524"/>
        <end position="544"/>
    </location>
</feature>
<dbReference type="CDD" id="cd03250">
    <property type="entry name" value="ABCC_MRP_domain1"/>
    <property type="match status" value="1"/>
</dbReference>
<dbReference type="Pfam" id="PF00005">
    <property type="entry name" value="ABC_tran"/>
    <property type="match status" value="2"/>
</dbReference>
<keyword evidence="7" id="KW-0067">ATP-binding</keyword>
<feature type="transmembrane region" description="Helical" evidence="12">
    <location>
        <begin position="1200"/>
        <end position="1220"/>
    </location>
</feature>
<feature type="transmembrane region" description="Helical" evidence="12">
    <location>
        <begin position="1013"/>
        <end position="1037"/>
    </location>
</feature>
<evidence type="ECO:0000256" key="1">
    <source>
        <dbReference type="ARBA" id="ARBA00004141"/>
    </source>
</evidence>